<organism evidence="8 9">
    <name type="scientific">Bremerella volcania</name>
    <dbReference type="NCBI Taxonomy" id="2527984"/>
    <lineage>
        <taxon>Bacteria</taxon>
        <taxon>Pseudomonadati</taxon>
        <taxon>Planctomycetota</taxon>
        <taxon>Planctomycetia</taxon>
        <taxon>Pirellulales</taxon>
        <taxon>Pirellulaceae</taxon>
        <taxon>Bremerella</taxon>
    </lineage>
</organism>
<evidence type="ECO:0000259" key="7">
    <source>
        <dbReference type="PROSITE" id="PS51296"/>
    </source>
</evidence>
<evidence type="ECO:0000256" key="1">
    <source>
        <dbReference type="ARBA" id="ARBA00022714"/>
    </source>
</evidence>
<dbReference type="PANTHER" id="PTHR21496:SF0">
    <property type="entry name" value="RIESKE DOMAIN-CONTAINING PROTEIN"/>
    <property type="match status" value="1"/>
</dbReference>
<protein>
    <submittedName>
        <fullName evidence="8">Naphthalene 1,2-dioxygenase system ferredoxin subunit</fullName>
    </submittedName>
</protein>
<keyword evidence="9" id="KW-1185">Reference proteome</keyword>
<keyword evidence="8" id="KW-0223">Dioxygenase</keyword>
<keyword evidence="2" id="KW-0479">Metal-binding</keyword>
<evidence type="ECO:0000313" key="8">
    <source>
        <dbReference type="EMBL" id="QDU75560.1"/>
    </source>
</evidence>
<name>A0A518C8M5_9BACT</name>
<keyword evidence="1" id="KW-0001">2Fe-2S</keyword>
<dbReference type="RefSeq" id="WP_144973034.1">
    <property type="nucleotide sequence ID" value="NZ_CP036289.1"/>
</dbReference>
<dbReference type="SUPFAM" id="SSF50022">
    <property type="entry name" value="ISP domain"/>
    <property type="match status" value="1"/>
</dbReference>
<sequence length="106" mass="11561">MPNWIDVAAEADCQLGQALEVVAAKRMVAVYHTEEGYFATDGMCAHQGGPVGQGELCGNIVTCPWHGWQYDVTSGKHLLSSIHLDCYPVKVEDGRIWVDIPSDDEG</sequence>
<evidence type="ECO:0000256" key="6">
    <source>
        <dbReference type="ARBA" id="ARBA00038001"/>
    </source>
</evidence>
<evidence type="ECO:0000256" key="5">
    <source>
        <dbReference type="ARBA" id="ARBA00034078"/>
    </source>
</evidence>
<proteinExistence type="inferred from homology"/>
<dbReference type="KEGG" id="bvo:Pan97_25930"/>
<comment type="cofactor">
    <cofactor evidence="5">
        <name>[2Fe-2S] cluster</name>
        <dbReference type="ChEBI" id="CHEBI:190135"/>
    </cofactor>
</comment>
<dbReference type="Gene3D" id="2.102.10.10">
    <property type="entry name" value="Rieske [2Fe-2S] iron-sulphur domain"/>
    <property type="match status" value="1"/>
</dbReference>
<dbReference type="GO" id="GO:0046872">
    <property type="term" value="F:metal ion binding"/>
    <property type="evidence" value="ECO:0007669"/>
    <property type="project" value="UniProtKB-KW"/>
</dbReference>
<dbReference type="Proteomes" id="UP000318626">
    <property type="component" value="Chromosome"/>
</dbReference>
<dbReference type="GO" id="GO:0051537">
    <property type="term" value="F:2 iron, 2 sulfur cluster binding"/>
    <property type="evidence" value="ECO:0007669"/>
    <property type="project" value="UniProtKB-KW"/>
</dbReference>
<evidence type="ECO:0000256" key="2">
    <source>
        <dbReference type="ARBA" id="ARBA00022723"/>
    </source>
</evidence>
<keyword evidence="3" id="KW-0408">Iron</keyword>
<accession>A0A518C8M5</accession>
<dbReference type="GO" id="GO:0051213">
    <property type="term" value="F:dioxygenase activity"/>
    <property type="evidence" value="ECO:0007669"/>
    <property type="project" value="UniProtKB-KW"/>
</dbReference>
<comment type="similarity">
    <text evidence="6">Belongs to the bacterial ring-hydroxylating dioxygenase ferredoxin component family.</text>
</comment>
<reference evidence="9" key="1">
    <citation type="submission" date="2019-02" db="EMBL/GenBank/DDBJ databases">
        <title>Deep-cultivation of Planctomycetes and their phenomic and genomic characterization uncovers novel biology.</title>
        <authorList>
            <person name="Wiegand S."/>
            <person name="Jogler M."/>
            <person name="Boedeker C."/>
            <person name="Pinto D."/>
            <person name="Vollmers J."/>
            <person name="Rivas-Marin E."/>
            <person name="Kohn T."/>
            <person name="Peeters S.H."/>
            <person name="Heuer A."/>
            <person name="Rast P."/>
            <person name="Oberbeckmann S."/>
            <person name="Bunk B."/>
            <person name="Jeske O."/>
            <person name="Meyerdierks A."/>
            <person name="Storesund J.E."/>
            <person name="Kallscheuer N."/>
            <person name="Luecker S."/>
            <person name="Lage O.M."/>
            <person name="Pohl T."/>
            <person name="Merkel B.J."/>
            <person name="Hornburger P."/>
            <person name="Mueller R.-W."/>
            <person name="Bruemmer F."/>
            <person name="Labrenz M."/>
            <person name="Spormann A.M."/>
            <person name="Op den Camp H."/>
            <person name="Overmann J."/>
            <person name="Amann R."/>
            <person name="Jetten M.S.M."/>
            <person name="Mascher T."/>
            <person name="Medema M.H."/>
            <person name="Devos D.P."/>
            <person name="Kaster A.-K."/>
            <person name="Ovreas L."/>
            <person name="Rohde M."/>
            <person name="Galperin M.Y."/>
            <person name="Jogler C."/>
        </authorList>
    </citation>
    <scope>NUCLEOTIDE SEQUENCE [LARGE SCALE GENOMIC DNA]</scope>
    <source>
        <strain evidence="9">Pan97</strain>
    </source>
</reference>
<keyword evidence="4" id="KW-0411">Iron-sulfur</keyword>
<dbReference type="PANTHER" id="PTHR21496">
    <property type="entry name" value="FERREDOXIN-RELATED"/>
    <property type="match status" value="1"/>
</dbReference>
<keyword evidence="8" id="KW-0560">Oxidoreductase</keyword>
<feature type="domain" description="Rieske" evidence="7">
    <location>
        <begin position="5"/>
        <end position="98"/>
    </location>
</feature>
<dbReference type="PROSITE" id="PS51296">
    <property type="entry name" value="RIESKE"/>
    <property type="match status" value="1"/>
</dbReference>
<evidence type="ECO:0000256" key="3">
    <source>
        <dbReference type="ARBA" id="ARBA00023004"/>
    </source>
</evidence>
<gene>
    <name evidence="8" type="primary">ndoA</name>
    <name evidence="8" type="ORF">Pan97_25930</name>
</gene>
<dbReference type="InterPro" id="IPR036922">
    <property type="entry name" value="Rieske_2Fe-2S_sf"/>
</dbReference>
<dbReference type="InterPro" id="IPR017941">
    <property type="entry name" value="Rieske_2Fe-2S"/>
</dbReference>
<dbReference type="Pfam" id="PF00355">
    <property type="entry name" value="Rieske"/>
    <property type="match status" value="1"/>
</dbReference>
<dbReference type="OrthoDB" id="9795104at2"/>
<evidence type="ECO:0000256" key="4">
    <source>
        <dbReference type="ARBA" id="ARBA00023014"/>
    </source>
</evidence>
<dbReference type="AlphaFoldDB" id="A0A518C8M5"/>
<evidence type="ECO:0000313" key="9">
    <source>
        <dbReference type="Proteomes" id="UP000318626"/>
    </source>
</evidence>
<dbReference type="EMBL" id="CP036289">
    <property type="protein sequence ID" value="QDU75560.1"/>
    <property type="molecule type" value="Genomic_DNA"/>
</dbReference>